<sequence>GQNATFLYNTCALYAACMHKRGNVPDPYCEGLYLYHWWVSDLSLWNRS</sequence>
<accession>A0ACA9QX72</accession>
<name>A0ACA9QX72_9GLOM</name>
<dbReference type="Proteomes" id="UP000789920">
    <property type="component" value="Unassembled WGS sequence"/>
</dbReference>
<organism evidence="1 2">
    <name type="scientific">Racocetra persica</name>
    <dbReference type="NCBI Taxonomy" id="160502"/>
    <lineage>
        <taxon>Eukaryota</taxon>
        <taxon>Fungi</taxon>
        <taxon>Fungi incertae sedis</taxon>
        <taxon>Mucoromycota</taxon>
        <taxon>Glomeromycotina</taxon>
        <taxon>Glomeromycetes</taxon>
        <taxon>Diversisporales</taxon>
        <taxon>Gigasporaceae</taxon>
        <taxon>Racocetra</taxon>
    </lineage>
</organism>
<evidence type="ECO:0000313" key="1">
    <source>
        <dbReference type="EMBL" id="CAG8767397.1"/>
    </source>
</evidence>
<feature type="non-terminal residue" evidence="1">
    <location>
        <position position="1"/>
    </location>
</feature>
<comment type="caution">
    <text evidence="1">The sequence shown here is derived from an EMBL/GenBank/DDBJ whole genome shotgun (WGS) entry which is preliminary data.</text>
</comment>
<keyword evidence="2" id="KW-1185">Reference proteome</keyword>
<reference evidence="1" key="1">
    <citation type="submission" date="2021-06" db="EMBL/GenBank/DDBJ databases">
        <authorList>
            <person name="Kallberg Y."/>
            <person name="Tangrot J."/>
            <person name="Rosling A."/>
        </authorList>
    </citation>
    <scope>NUCLEOTIDE SEQUENCE</scope>
    <source>
        <strain evidence="1">MA461A</strain>
    </source>
</reference>
<proteinExistence type="predicted"/>
<protein>
    <submittedName>
        <fullName evidence="1">34871_t:CDS:1</fullName>
    </submittedName>
</protein>
<gene>
    <name evidence="1" type="ORF">RPERSI_LOCUS15971</name>
</gene>
<evidence type="ECO:0000313" key="2">
    <source>
        <dbReference type="Proteomes" id="UP000789920"/>
    </source>
</evidence>
<dbReference type="EMBL" id="CAJVQC010038952">
    <property type="protein sequence ID" value="CAG8767397.1"/>
    <property type="molecule type" value="Genomic_DNA"/>
</dbReference>